<dbReference type="Pfam" id="PF00625">
    <property type="entry name" value="Guanylate_kin"/>
    <property type="match status" value="1"/>
</dbReference>
<feature type="domain" description="PDZ" evidence="10">
    <location>
        <begin position="565"/>
        <end position="630"/>
    </location>
</feature>
<dbReference type="CDD" id="cd06732">
    <property type="entry name" value="PDZ2_MAGI-1_3-like"/>
    <property type="match status" value="1"/>
</dbReference>
<evidence type="ECO:0000256" key="1">
    <source>
        <dbReference type="ARBA" id="ARBA00004202"/>
    </source>
</evidence>
<evidence type="ECO:0000259" key="10">
    <source>
        <dbReference type="PROSITE" id="PS50106"/>
    </source>
</evidence>
<dbReference type="PROSITE" id="PS50020">
    <property type="entry name" value="WW_DOMAIN_2"/>
    <property type="match status" value="1"/>
</dbReference>
<feature type="region of interest" description="Disordered" evidence="7">
    <location>
        <begin position="868"/>
        <end position="911"/>
    </location>
</feature>
<dbReference type="PANTHER" id="PTHR10316:SF27">
    <property type="entry name" value="MEMBRANE-ASSOCIATED GUANYLATE KINASE, WW AND PDZ DOMAIN-CONTAINING PROTEIN 2"/>
    <property type="match status" value="1"/>
</dbReference>
<dbReference type="CDD" id="cd06730">
    <property type="entry name" value="PDZ0_MAGI-1_3-like"/>
    <property type="match status" value="1"/>
</dbReference>
<dbReference type="InterPro" id="IPR008144">
    <property type="entry name" value="Guanylate_kin-like_dom"/>
</dbReference>
<feature type="compositionally biased region" description="Polar residues" evidence="7">
    <location>
        <begin position="753"/>
        <end position="776"/>
    </location>
</feature>
<keyword evidence="3" id="KW-1003">Cell membrane</keyword>
<name>A0A8C4HNJ2_DICLA</name>
<dbReference type="GO" id="GO:0031697">
    <property type="term" value="F:beta-1 adrenergic receptor binding"/>
    <property type="evidence" value="ECO:0007669"/>
    <property type="project" value="TreeGrafter"/>
</dbReference>
<evidence type="ECO:0000256" key="5">
    <source>
        <dbReference type="ARBA" id="ARBA00022737"/>
    </source>
</evidence>
<dbReference type="CDD" id="cd00201">
    <property type="entry name" value="WW"/>
    <property type="match status" value="1"/>
</dbReference>
<keyword evidence="5" id="KW-0677">Repeat</keyword>
<dbReference type="GO" id="GO:0005737">
    <property type="term" value="C:cytoplasm"/>
    <property type="evidence" value="ECO:0007669"/>
    <property type="project" value="TreeGrafter"/>
</dbReference>
<dbReference type="SMART" id="SM00228">
    <property type="entry name" value="PDZ"/>
    <property type="match status" value="6"/>
</dbReference>
<dbReference type="SUPFAM" id="SSF51045">
    <property type="entry name" value="WW domain"/>
    <property type="match status" value="1"/>
</dbReference>
<dbReference type="CDD" id="cd06735">
    <property type="entry name" value="PDZ5_MAGI-1_3-like"/>
    <property type="match status" value="1"/>
</dbReference>
<evidence type="ECO:0000259" key="8">
    <source>
        <dbReference type="PROSITE" id="PS50020"/>
    </source>
</evidence>
<dbReference type="SMART" id="SM00456">
    <property type="entry name" value="WW"/>
    <property type="match status" value="1"/>
</dbReference>
<dbReference type="Pfam" id="PF00595">
    <property type="entry name" value="PDZ"/>
    <property type="match status" value="6"/>
</dbReference>
<dbReference type="FunFam" id="2.30.42.10:FF:000006">
    <property type="entry name" value="Membrane associated guanylate kinase, WW and PDZ domain containing 1"/>
    <property type="match status" value="1"/>
</dbReference>
<dbReference type="GO" id="GO:0005886">
    <property type="term" value="C:plasma membrane"/>
    <property type="evidence" value="ECO:0007669"/>
    <property type="project" value="UniProtKB-SubCell"/>
</dbReference>
<feature type="domain" description="PDZ" evidence="10">
    <location>
        <begin position="777"/>
        <end position="867"/>
    </location>
</feature>
<dbReference type="Ensembl" id="ENSDLAT00005048237.2">
    <property type="protein sequence ID" value="ENSDLAP00005045196.2"/>
    <property type="gene ID" value="ENSDLAG00005019967.2"/>
</dbReference>
<feature type="domain" description="WW" evidence="8">
    <location>
        <begin position="275"/>
        <end position="308"/>
    </location>
</feature>
<feature type="domain" description="PDZ" evidence="10">
    <location>
        <begin position="934"/>
        <end position="1016"/>
    </location>
</feature>
<keyword evidence="4" id="KW-0597">Phosphoprotein</keyword>
<dbReference type="GO" id="GO:0005911">
    <property type="term" value="C:cell-cell junction"/>
    <property type="evidence" value="ECO:0007669"/>
    <property type="project" value="TreeGrafter"/>
</dbReference>
<dbReference type="FunFam" id="2.30.42.10:FF:000150">
    <property type="entry name" value="Membrane associated guanylate kinase, WW and PDZ domain containing 2"/>
    <property type="match status" value="1"/>
</dbReference>
<comment type="similarity">
    <text evidence="2">Belongs to the MAGUK family.</text>
</comment>
<dbReference type="InterPro" id="IPR036034">
    <property type="entry name" value="PDZ_sf"/>
</dbReference>
<dbReference type="InterPro" id="IPR008145">
    <property type="entry name" value="GK/Ca_channel_bsu"/>
</dbReference>
<evidence type="ECO:0000313" key="12">
    <source>
        <dbReference type="Proteomes" id="UP000694389"/>
    </source>
</evidence>
<organism evidence="11 12">
    <name type="scientific">Dicentrarchus labrax</name>
    <name type="common">European seabass</name>
    <name type="synonym">Morone labrax</name>
    <dbReference type="NCBI Taxonomy" id="13489"/>
    <lineage>
        <taxon>Eukaryota</taxon>
        <taxon>Metazoa</taxon>
        <taxon>Chordata</taxon>
        <taxon>Craniata</taxon>
        <taxon>Vertebrata</taxon>
        <taxon>Euteleostomi</taxon>
        <taxon>Actinopterygii</taxon>
        <taxon>Neopterygii</taxon>
        <taxon>Teleostei</taxon>
        <taxon>Neoteleostei</taxon>
        <taxon>Acanthomorphata</taxon>
        <taxon>Eupercaria</taxon>
        <taxon>Moronidae</taxon>
        <taxon>Dicentrarchus</taxon>
    </lineage>
</organism>
<dbReference type="SUPFAM" id="SSF50156">
    <property type="entry name" value="PDZ domain-like"/>
    <property type="match status" value="6"/>
</dbReference>
<evidence type="ECO:0000256" key="2">
    <source>
        <dbReference type="ARBA" id="ARBA00007014"/>
    </source>
</evidence>
<feature type="domain" description="PDZ" evidence="10">
    <location>
        <begin position="656"/>
        <end position="738"/>
    </location>
</feature>
<dbReference type="FunFam" id="2.30.42.10:FF:000155">
    <property type="entry name" value="membrane-associated guanylate kinase, WW and PDZ domain-containing protein 2 isoform X4"/>
    <property type="match status" value="1"/>
</dbReference>
<dbReference type="GO" id="GO:0030159">
    <property type="term" value="F:signaling receptor complex adaptor activity"/>
    <property type="evidence" value="ECO:0007669"/>
    <property type="project" value="TreeGrafter"/>
</dbReference>
<feature type="domain" description="Guanylate kinase-like" evidence="9">
    <location>
        <begin position="109"/>
        <end position="185"/>
    </location>
</feature>
<feature type="region of interest" description="Disordered" evidence="7">
    <location>
        <begin position="204"/>
        <end position="280"/>
    </location>
</feature>
<proteinExistence type="inferred from homology"/>
<dbReference type="Pfam" id="PF00397">
    <property type="entry name" value="WW"/>
    <property type="match status" value="1"/>
</dbReference>
<comment type="subcellular location">
    <subcellularLocation>
        <location evidence="1">Cell membrane</location>
        <topology evidence="1">Peripheral membrane protein</topology>
    </subcellularLocation>
</comment>
<evidence type="ECO:0000313" key="11">
    <source>
        <dbReference type="Ensembl" id="ENSDLAP00005045196.2"/>
    </source>
</evidence>
<evidence type="ECO:0008006" key="13">
    <source>
        <dbReference type="Google" id="ProtNLM"/>
    </source>
</evidence>
<dbReference type="InterPro" id="IPR036020">
    <property type="entry name" value="WW_dom_sf"/>
</dbReference>
<feature type="region of interest" description="Disordered" evidence="7">
    <location>
        <begin position="526"/>
        <end position="555"/>
    </location>
</feature>
<feature type="compositionally biased region" description="Low complexity" evidence="7">
    <location>
        <begin position="250"/>
        <end position="264"/>
    </location>
</feature>
<sequence>MSKSLKKRKNHWTNKVHESVLCRNLEGELGLELKGGAENGLFPVIGELLPGRAVCHSGKLCLDELLLEVNDTPVAGLTTRDVHAVVKHSKDPVRLKCVKQGGVIDKDLRHYLNLRFQKGSVDHELQQIIRDNLYLRTVPCTTRQPKEGEVPGVDYNFVTVDRFMELEKSGALLESGTYEDNFYGTPKPPAEPSALLLNVTDQLLPGARPTSEGKRKRNKSVSNMEKASIEPPEEEEEERPIVNGNGVAVTPGQPRQRPPQTQRQRSLEPENDELGPLPDNWEMAYTEKGEVYFIDHNTKTTSWLDPRLAKKAKPPEECKEDELPYGWEKIDDPIYGSYYVDVCNWLICLFICPLIEKPLFTRDPTQLKGSFLSTSLQKSNMGFGFTIIGGDEPDEFLQVKSVIPDGPAAADGKMATGDVIVYINDVCVLGTTHADVVKLFQSVPIGQSVTLVLCRGYPLPYDPEEAANTNNNTTTTIISPLGIMEQRPIMVNGRTGYDNYLDYLSRTARFVTDPSQDQVNAQQQLLTPHPGDTHLDGSLPPTTGTTPPDSVSMASSGATQGELLTLTMVKGMDGFGFTIADSATGQRVKQVLEPLGCPGLCEGDLIVEINKQPVQGFTHTQVVELLKECGVGAETCLVVQRGGTGKTSGSEYQDIEVHLRRQKSGFGFRVLGGDEAGQPILIGAIIEKSPADLDGRLRPGDELLFVDGIPVVGKPHRYVIDLMHGAARNGQVNLVIRRRVQAAGESCPENGRSPGSVSTQHSSPRNRTSTPNTQPSDVIINRKESEGFGFVIISSLNRPEAAATNTVPHKIGRIIEGSPADRCGKLKVGDRILAVNSQSIVNMPHADIVKLIKDAGLSVTLRIIPQEEISNPPSAPSSEKQSPMAQQHSPKIQPISAASQPNPAATEPNPSVTLNLITSDLCLSQLAQDFDFFTVELEKSVKGFGFSIRGGREYKMDLFVLRLAEDGPAIRNGRMRVGDQIIEINGESTRDMTHARAIELIKSGGRRVRLLLKRGTGQVPEYGK</sequence>
<dbReference type="InterPro" id="IPR001478">
    <property type="entry name" value="PDZ"/>
</dbReference>
<dbReference type="Pfam" id="PF16663">
    <property type="entry name" value="MAGI_u1"/>
    <property type="match status" value="1"/>
</dbReference>
<dbReference type="CDD" id="cd06734">
    <property type="entry name" value="PDZ4_MAGI-1_3-like"/>
    <property type="match status" value="1"/>
</dbReference>
<dbReference type="PANTHER" id="PTHR10316">
    <property type="entry name" value="MEMBRANE ASSOCIATED GUANYLATE KINASE-RELATED"/>
    <property type="match status" value="1"/>
</dbReference>
<dbReference type="GO" id="GO:0046332">
    <property type="term" value="F:SMAD binding"/>
    <property type="evidence" value="ECO:0007669"/>
    <property type="project" value="TreeGrafter"/>
</dbReference>
<dbReference type="FunFam" id="3.30.63.10:FF:000003">
    <property type="entry name" value="Membrane-associated guanylate kinase, WW and PDZ domain-containing protein 3 isoform 1"/>
    <property type="match status" value="1"/>
</dbReference>
<dbReference type="Proteomes" id="UP000694389">
    <property type="component" value="Unassembled WGS sequence"/>
</dbReference>
<dbReference type="GeneTree" id="ENSGT00940000155057"/>
<dbReference type="InterPro" id="IPR001202">
    <property type="entry name" value="WW_dom"/>
</dbReference>
<reference evidence="11" key="2">
    <citation type="submission" date="2025-09" db="UniProtKB">
        <authorList>
            <consortium name="Ensembl"/>
        </authorList>
    </citation>
    <scope>IDENTIFICATION</scope>
</reference>
<dbReference type="GO" id="GO:0030425">
    <property type="term" value="C:dendrite"/>
    <property type="evidence" value="ECO:0007669"/>
    <property type="project" value="TreeGrafter"/>
</dbReference>
<dbReference type="FunFam" id="2.20.70.10:FF:000002">
    <property type="entry name" value="Membrane-associated guanylate kinase, WW and PDZ domain-containing protein 3 isoform 1"/>
    <property type="match status" value="1"/>
</dbReference>
<dbReference type="PROSITE" id="PS01159">
    <property type="entry name" value="WW_DOMAIN_1"/>
    <property type="match status" value="1"/>
</dbReference>
<dbReference type="FunFam" id="2.30.42.10:FF:000015">
    <property type="entry name" value="Membrane associated guanylate kinase, WW and PDZ domain containing 1"/>
    <property type="match status" value="1"/>
</dbReference>
<dbReference type="FunFam" id="2.30.42.10:FF:000113">
    <property type="entry name" value="Membrane associated guanylate kinase, WW and PDZ domain containing 2"/>
    <property type="match status" value="1"/>
</dbReference>
<feature type="domain" description="PDZ" evidence="10">
    <location>
        <begin position="18"/>
        <end position="101"/>
    </location>
</feature>
<dbReference type="Gene3D" id="3.30.63.10">
    <property type="entry name" value="Guanylate Kinase phosphate binding domain"/>
    <property type="match status" value="1"/>
</dbReference>
<keyword evidence="12" id="KW-1185">Reference proteome</keyword>
<dbReference type="GO" id="GO:0007165">
    <property type="term" value="P:signal transduction"/>
    <property type="evidence" value="ECO:0007669"/>
    <property type="project" value="TreeGrafter"/>
</dbReference>
<dbReference type="Gene3D" id="2.20.70.10">
    <property type="match status" value="1"/>
</dbReference>
<dbReference type="GO" id="GO:0070699">
    <property type="term" value="F:type II activin receptor binding"/>
    <property type="evidence" value="ECO:0007669"/>
    <property type="project" value="TreeGrafter"/>
</dbReference>
<feature type="domain" description="PDZ" evidence="10">
    <location>
        <begin position="373"/>
        <end position="442"/>
    </location>
</feature>
<dbReference type="GO" id="GO:0043113">
    <property type="term" value="P:receptor clustering"/>
    <property type="evidence" value="ECO:0007669"/>
    <property type="project" value="TreeGrafter"/>
</dbReference>
<dbReference type="CDD" id="cd06733">
    <property type="entry name" value="PDZ3_MAGI-1_3-like"/>
    <property type="match status" value="1"/>
</dbReference>
<reference evidence="11" key="1">
    <citation type="submission" date="2025-08" db="UniProtKB">
        <authorList>
            <consortium name="Ensembl"/>
        </authorList>
    </citation>
    <scope>IDENTIFICATION</scope>
</reference>
<evidence type="ECO:0000256" key="4">
    <source>
        <dbReference type="ARBA" id="ARBA00022553"/>
    </source>
</evidence>
<evidence type="ECO:0000259" key="9">
    <source>
        <dbReference type="PROSITE" id="PS50052"/>
    </source>
</evidence>
<feature type="region of interest" description="Disordered" evidence="7">
    <location>
        <begin position="744"/>
        <end position="777"/>
    </location>
</feature>
<evidence type="ECO:0000256" key="6">
    <source>
        <dbReference type="ARBA" id="ARBA00023136"/>
    </source>
</evidence>
<feature type="compositionally biased region" description="Low complexity" evidence="7">
    <location>
        <begin position="536"/>
        <end position="550"/>
    </location>
</feature>
<dbReference type="Gene3D" id="2.30.42.10">
    <property type="match status" value="6"/>
</dbReference>
<dbReference type="PROSITE" id="PS00856">
    <property type="entry name" value="GUANYLATE_KINASE_1"/>
    <property type="match status" value="1"/>
</dbReference>
<accession>A0A8C4HNJ2</accession>
<dbReference type="InterPro" id="IPR027417">
    <property type="entry name" value="P-loop_NTPase"/>
</dbReference>
<dbReference type="FunFam" id="2.30.42.10:FF:000005">
    <property type="entry name" value="Membrane associated guanylate kinase, WW and PDZ domain containing 1"/>
    <property type="match status" value="1"/>
</dbReference>
<dbReference type="SMART" id="SM00072">
    <property type="entry name" value="GuKc"/>
    <property type="match status" value="1"/>
</dbReference>
<dbReference type="PROSITE" id="PS50106">
    <property type="entry name" value="PDZ"/>
    <property type="match status" value="6"/>
</dbReference>
<dbReference type="InterPro" id="IPR020590">
    <property type="entry name" value="Guanylate_kinase_CS"/>
</dbReference>
<protein>
    <recommendedName>
        <fullName evidence="13">Membrane-associated guanylate kinase, WW and PDZ domain-containing protein 2</fullName>
    </recommendedName>
</protein>
<keyword evidence="6" id="KW-0472">Membrane</keyword>
<evidence type="ECO:0000256" key="3">
    <source>
        <dbReference type="ARBA" id="ARBA00022475"/>
    </source>
</evidence>
<dbReference type="CDD" id="cd06731">
    <property type="entry name" value="PDZ1_MAGI-1_3-like"/>
    <property type="match status" value="1"/>
</dbReference>
<evidence type="ECO:0000256" key="7">
    <source>
        <dbReference type="SAM" id="MobiDB-lite"/>
    </source>
</evidence>
<dbReference type="PROSITE" id="PS50052">
    <property type="entry name" value="GUANYLATE_KINASE_2"/>
    <property type="match status" value="1"/>
</dbReference>
<dbReference type="SUPFAM" id="SSF52540">
    <property type="entry name" value="P-loop containing nucleoside triphosphate hydrolases"/>
    <property type="match status" value="1"/>
</dbReference>
<dbReference type="AlphaFoldDB" id="A0A8C4HNJ2"/>